<accession>A0A0L0D8E3</accession>
<keyword evidence="7" id="KW-0378">Hydrolase</keyword>
<dbReference type="AlphaFoldDB" id="A0A0L0D8E3"/>
<feature type="active site" evidence="5">
    <location>
        <position position="233"/>
    </location>
</feature>
<dbReference type="PRINTS" id="PR00747">
    <property type="entry name" value="GLYHDRLASE47"/>
</dbReference>
<dbReference type="GeneID" id="25560185"/>
<name>A0A0L0D8E3_THETB</name>
<dbReference type="GO" id="GO:0005975">
    <property type="term" value="P:carbohydrate metabolic process"/>
    <property type="evidence" value="ECO:0007669"/>
    <property type="project" value="InterPro"/>
</dbReference>
<dbReference type="GO" id="GO:0016020">
    <property type="term" value="C:membrane"/>
    <property type="evidence" value="ECO:0007669"/>
    <property type="project" value="InterPro"/>
</dbReference>
<keyword evidence="6" id="KW-0479">Metal-binding</keyword>
<dbReference type="SUPFAM" id="SSF48225">
    <property type="entry name" value="Seven-hairpin glycosidases"/>
    <property type="match status" value="1"/>
</dbReference>
<evidence type="ECO:0000256" key="6">
    <source>
        <dbReference type="PIRSR" id="PIRSR601382-2"/>
    </source>
</evidence>
<keyword evidence="3" id="KW-0256">Endoplasmic reticulum</keyword>
<protein>
    <recommendedName>
        <fullName evidence="7">alpha-1,2-Mannosidase</fullName>
        <ecNumber evidence="7">3.2.1.-</ecNumber>
    </recommendedName>
</protein>
<proteinExistence type="inferred from homology"/>
<evidence type="ECO:0000256" key="4">
    <source>
        <dbReference type="ARBA" id="ARBA00023180"/>
    </source>
</evidence>
<keyword evidence="6" id="KW-0106">Calcium</keyword>
<evidence type="ECO:0000313" key="9">
    <source>
        <dbReference type="Proteomes" id="UP000054408"/>
    </source>
</evidence>
<dbReference type="InterPro" id="IPR044674">
    <property type="entry name" value="EDEM1/2/3"/>
</dbReference>
<sequence length="770" mass="81691">MAMDGPAADAARRRVEALIAHAVDGYMAHAAPADELRSLSCRGMETFGGYALTLVDALDTLLMIGDAPRARLALDALRASHLAAERFALDATVSVFETNIRIVGGLLSAHELAPAVLGPSTSVDDLLDLAVALVDRMLPAFDTHTGIPFCSIHLVHGVAPDETPETSTACGGSMLLEFGVLSALTGEAKYYAAARRSWLALAAAAVNGLVGSHINVQTATWTEAKATIASNVDSFYEYGLKAGLLFGDHEILDAALELIASAESRLARGPWYVSLHLTAGKLIHPVGPEHLGAFWPGLLTLAGAPARAADIAMAYTAVLRKHGMLPERFDLINNAIPEATHPGSAAWHLRPELVESYYYLARADRDSARWLLHAETIVNGLEDVARSPCGFASVKDVRSRLRLDRMESFVLSETLKYAWLVFAAHPRADLSHLPPQMRALVADDGFILTTEGHPIPLLGRDWYGRLVASGALLRSRPSSVHLCNALHPAGISPPFAGWLALDTAFHTGLADRDAARLANDGTDTAFRICAATSTGDPMWTIVVGPDVDLSVVPAPSELDEPDHVIMTSIADIDIASGVTPLFAWRGPVAPAVLPLHGRSHTRYAVTVVEAGDQAVLAFPPALAMCWEASGARFGLPLQAGAWRDVAVPTVDFTCAPRPGSVGTALARRGGCTFVDKAAQARAQLGAELLFVANSPGDAEFIDMIGVGGADEASLPTTLMVSAEAGDELLALARAGPRIQLRLRRLVGERHLAFQGTRVANIVLLDDEGDD</sequence>
<evidence type="ECO:0000256" key="2">
    <source>
        <dbReference type="ARBA" id="ARBA00007658"/>
    </source>
</evidence>
<reference evidence="8 9" key="1">
    <citation type="submission" date="2010-05" db="EMBL/GenBank/DDBJ databases">
        <title>The Genome Sequence of Thecamonas trahens ATCC 50062.</title>
        <authorList>
            <consortium name="The Broad Institute Genome Sequencing Platform"/>
            <person name="Russ C."/>
            <person name="Cuomo C."/>
            <person name="Shea T."/>
            <person name="Young S.K."/>
            <person name="Zeng Q."/>
            <person name="Koehrsen M."/>
            <person name="Haas B."/>
            <person name="Borodovsky M."/>
            <person name="Guigo R."/>
            <person name="Alvarado L."/>
            <person name="Berlin A."/>
            <person name="Bochicchio J."/>
            <person name="Borenstein D."/>
            <person name="Chapman S."/>
            <person name="Chen Z."/>
            <person name="Freedman E."/>
            <person name="Gellesch M."/>
            <person name="Goldberg J."/>
            <person name="Griggs A."/>
            <person name="Gujja S."/>
            <person name="Heilman E."/>
            <person name="Heiman D."/>
            <person name="Hepburn T."/>
            <person name="Howarth C."/>
            <person name="Jen D."/>
            <person name="Larson L."/>
            <person name="Mehta T."/>
            <person name="Park D."/>
            <person name="Pearson M."/>
            <person name="Roberts A."/>
            <person name="Saif S."/>
            <person name="Shenoy N."/>
            <person name="Sisk P."/>
            <person name="Stolte C."/>
            <person name="Sykes S."/>
            <person name="Thomson T."/>
            <person name="Walk T."/>
            <person name="White J."/>
            <person name="Yandava C."/>
            <person name="Burger G."/>
            <person name="Gray M.W."/>
            <person name="Holland P.W.H."/>
            <person name="King N."/>
            <person name="Lang F.B.F."/>
            <person name="Roger A.J."/>
            <person name="Ruiz-Trillo I."/>
            <person name="Lander E."/>
            <person name="Nusbaum C."/>
        </authorList>
    </citation>
    <scope>NUCLEOTIDE SEQUENCE [LARGE SCALE GENOMIC DNA]</scope>
    <source>
        <strain evidence="8 9">ATCC 50062</strain>
    </source>
</reference>
<dbReference type="EMBL" id="GL349434">
    <property type="protein sequence ID" value="KNC48599.1"/>
    <property type="molecule type" value="Genomic_DNA"/>
</dbReference>
<dbReference type="eggNOG" id="KOG2429">
    <property type="taxonomic scope" value="Eukaryota"/>
</dbReference>
<comment type="cofactor">
    <cofactor evidence="6">
        <name>Ca(2+)</name>
        <dbReference type="ChEBI" id="CHEBI:29108"/>
    </cofactor>
</comment>
<evidence type="ECO:0000313" key="8">
    <source>
        <dbReference type="EMBL" id="KNC48599.1"/>
    </source>
</evidence>
<dbReference type="InterPro" id="IPR036026">
    <property type="entry name" value="Seven-hairpin_glycosidases"/>
</dbReference>
<dbReference type="PANTHER" id="PTHR45679:SF6">
    <property type="entry name" value="ER DEGRADATION-ENHANCING ALPHA-MANNOSIDASE-LIKE PROTEIN 2"/>
    <property type="match status" value="1"/>
</dbReference>
<dbReference type="GO" id="GO:1904380">
    <property type="term" value="P:endoplasmic reticulum mannose trimming"/>
    <property type="evidence" value="ECO:0007669"/>
    <property type="project" value="InterPro"/>
</dbReference>
<feature type="binding site" evidence="6">
    <location>
        <position position="450"/>
    </location>
    <ligand>
        <name>Ca(2+)</name>
        <dbReference type="ChEBI" id="CHEBI:29108"/>
    </ligand>
</feature>
<dbReference type="PANTHER" id="PTHR45679">
    <property type="entry name" value="ER DEGRADATION-ENHANCING ALPHA-MANNOSIDASE-LIKE PROTEIN 2"/>
    <property type="match status" value="1"/>
</dbReference>
<dbReference type="Gene3D" id="3.50.30.30">
    <property type="match status" value="1"/>
</dbReference>
<comment type="subcellular location">
    <subcellularLocation>
        <location evidence="1">Endoplasmic reticulum</location>
    </subcellularLocation>
</comment>
<dbReference type="Gene3D" id="1.50.10.10">
    <property type="match status" value="1"/>
</dbReference>
<dbReference type="InterPro" id="IPR001382">
    <property type="entry name" value="Glyco_hydro_47"/>
</dbReference>
<dbReference type="Pfam" id="PF01532">
    <property type="entry name" value="Glyco_hydro_47"/>
    <property type="match status" value="1"/>
</dbReference>
<feature type="active site" description="Proton donor" evidence="5">
    <location>
        <position position="97"/>
    </location>
</feature>
<dbReference type="STRING" id="461836.A0A0L0D8E3"/>
<evidence type="ECO:0000256" key="3">
    <source>
        <dbReference type="ARBA" id="ARBA00022824"/>
    </source>
</evidence>
<keyword evidence="7" id="KW-0326">Glycosidase</keyword>
<dbReference type="InterPro" id="IPR012341">
    <property type="entry name" value="6hp_glycosidase-like_sf"/>
</dbReference>
<evidence type="ECO:0000256" key="5">
    <source>
        <dbReference type="PIRSR" id="PIRSR601382-1"/>
    </source>
</evidence>
<dbReference type="RefSeq" id="XP_013762655.1">
    <property type="nucleotide sequence ID" value="XM_013907201.1"/>
</dbReference>
<organism evidence="8 9">
    <name type="scientific">Thecamonas trahens ATCC 50062</name>
    <dbReference type="NCBI Taxonomy" id="461836"/>
    <lineage>
        <taxon>Eukaryota</taxon>
        <taxon>Apusozoa</taxon>
        <taxon>Apusomonadida</taxon>
        <taxon>Apusomonadidae</taxon>
        <taxon>Thecamonas</taxon>
    </lineage>
</organism>
<evidence type="ECO:0000256" key="1">
    <source>
        <dbReference type="ARBA" id="ARBA00004240"/>
    </source>
</evidence>
<dbReference type="GO" id="GO:0044322">
    <property type="term" value="C:endoplasmic reticulum quality control compartment"/>
    <property type="evidence" value="ECO:0007669"/>
    <property type="project" value="GOC"/>
</dbReference>
<keyword evidence="9" id="KW-1185">Reference proteome</keyword>
<comment type="similarity">
    <text evidence="2 7">Belongs to the glycosyl hydrolase 47 family.</text>
</comment>
<dbReference type="EC" id="3.2.1.-" evidence="7"/>
<dbReference type="GO" id="GO:0004571">
    <property type="term" value="F:mannosyl-oligosaccharide 1,2-alpha-mannosidase activity"/>
    <property type="evidence" value="ECO:0007669"/>
    <property type="project" value="InterPro"/>
</dbReference>
<evidence type="ECO:0000256" key="7">
    <source>
        <dbReference type="RuleBase" id="RU361193"/>
    </source>
</evidence>
<dbReference type="GO" id="GO:0005509">
    <property type="term" value="F:calcium ion binding"/>
    <property type="evidence" value="ECO:0007669"/>
    <property type="project" value="InterPro"/>
</dbReference>
<gene>
    <name evidence="8" type="ORF">AMSG_00376</name>
</gene>
<feature type="active site" evidence="5">
    <location>
        <position position="352"/>
    </location>
</feature>
<keyword evidence="4" id="KW-0325">Glycoprotein</keyword>
<dbReference type="OrthoDB" id="8118055at2759"/>
<feature type="active site" description="Proton donor" evidence="5">
    <location>
        <position position="327"/>
    </location>
</feature>
<dbReference type="Proteomes" id="UP000054408">
    <property type="component" value="Unassembled WGS sequence"/>
</dbReference>